<dbReference type="EMBL" id="VRYZ01000005">
    <property type="protein sequence ID" value="TXS90991.1"/>
    <property type="molecule type" value="Genomic_DNA"/>
</dbReference>
<name>A0A5C8ZUP2_9GAMM</name>
<dbReference type="Proteomes" id="UP000321933">
    <property type="component" value="Unassembled WGS sequence"/>
</dbReference>
<keyword evidence="2" id="KW-1185">Reference proteome</keyword>
<evidence type="ECO:0000313" key="1">
    <source>
        <dbReference type="EMBL" id="TXS90991.1"/>
    </source>
</evidence>
<protein>
    <recommendedName>
        <fullName evidence="3">Dehydrogenase</fullName>
    </recommendedName>
</protein>
<evidence type="ECO:0008006" key="3">
    <source>
        <dbReference type="Google" id="ProtNLM"/>
    </source>
</evidence>
<reference evidence="1 2" key="1">
    <citation type="submission" date="2019-08" db="EMBL/GenBank/DDBJ databases">
        <title>Parahaliea maris sp. nov., isolated from the surface seawater.</title>
        <authorList>
            <person name="Liu Y."/>
        </authorList>
    </citation>
    <scope>NUCLEOTIDE SEQUENCE [LARGE SCALE GENOMIC DNA]</scope>
    <source>
        <strain evidence="1 2">S2-26</strain>
    </source>
</reference>
<dbReference type="InterPro" id="IPR048156">
    <property type="entry name" value="PA2817-like"/>
</dbReference>
<sequence length="127" mass="14199">MNDEQYLQHSLDTWREFAAIMVRRCASLTEGDPLAELAAACQRAGEDSGHLYRDGPELVNRLFTAYPEFAPTVPRELLWFLGGECLHYLTDEEIAGYQQVDEARDEAAARGEVIDLAAARAKLLKGQ</sequence>
<accession>A0A5C8ZUP2</accession>
<dbReference type="NCBIfam" id="NF041512">
    <property type="entry name" value="PA2817_fam"/>
    <property type="match status" value="1"/>
</dbReference>
<evidence type="ECO:0000313" key="2">
    <source>
        <dbReference type="Proteomes" id="UP000321933"/>
    </source>
</evidence>
<dbReference type="RefSeq" id="WP_148064647.1">
    <property type="nucleotide sequence ID" value="NZ_VRYZ01000005.1"/>
</dbReference>
<comment type="caution">
    <text evidence="1">The sequence shown here is derived from an EMBL/GenBank/DDBJ whole genome shotgun (WGS) entry which is preliminary data.</text>
</comment>
<dbReference type="OrthoDB" id="6088965at2"/>
<proteinExistence type="predicted"/>
<organism evidence="1 2">
    <name type="scientific">Parahaliea aestuarii</name>
    <dbReference type="NCBI Taxonomy" id="1852021"/>
    <lineage>
        <taxon>Bacteria</taxon>
        <taxon>Pseudomonadati</taxon>
        <taxon>Pseudomonadota</taxon>
        <taxon>Gammaproteobacteria</taxon>
        <taxon>Cellvibrionales</taxon>
        <taxon>Halieaceae</taxon>
        <taxon>Parahaliea</taxon>
    </lineage>
</organism>
<dbReference type="AlphaFoldDB" id="A0A5C8ZUP2"/>
<gene>
    <name evidence="1" type="ORF">FVW59_12305</name>
</gene>